<dbReference type="OrthoDB" id="211218at2157"/>
<dbReference type="AlphaFoldDB" id="A0A1I5QRK2"/>
<proteinExistence type="predicted"/>
<organism evidence="1 2">
    <name type="scientific">Halolamina pelagica</name>
    <dbReference type="NCBI Taxonomy" id="699431"/>
    <lineage>
        <taxon>Archaea</taxon>
        <taxon>Methanobacteriati</taxon>
        <taxon>Methanobacteriota</taxon>
        <taxon>Stenosarchaea group</taxon>
        <taxon>Halobacteria</taxon>
        <taxon>Halobacteriales</taxon>
        <taxon>Haloferacaceae</taxon>
    </lineage>
</organism>
<keyword evidence="2" id="KW-1185">Reference proteome</keyword>
<protein>
    <submittedName>
        <fullName evidence="1">Uncharacterized protein</fullName>
    </submittedName>
</protein>
<dbReference type="RefSeq" id="WP_166623219.1">
    <property type="nucleotide sequence ID" value="NZ_FOXI01000004.1"/>
</dbReference>
<evidence type="ECO:0000313" key="1">
    <source>
        <dbReference type="EMBL" id="SFP48885.1"/>
    </source>
</evidence>
<reference evidence="2" key="1">
    <citation type="submission" date="2016-10" db="EMBL/GenBank/DDBJ databases">
        <authorList>
            <person name="Varghese N."/>
            <person name="Submissions S."/>
        </authorList>
    </citation>
    <scope>NUCLEOTIDE SEQUENCE [LARGE SCALE GENOMIC DNA]</scope>
    <source>
        <strain evidence="2">CGMCC 1.10329</strain>
    </source>
</reference>
<dbReference type="EMBL" id="FOXI01000004">
    <property type="protein sequence ID" value="SFP48885.1"/>
    <property type="molecule type" value="Genomic_DNA"/>
</dbReference>
<name>A0A1I5QRK2_9EURY</name>
<evidence type="ECO:0000313" key="2">
    <source>
        <dbReference type="Proteomes" id="UP000183769"/>
    </source>
</evidence>
<gene>
    <name evidence="1" type="ORF">SAMN05216277_10451</name>
</gene>
<dbReference type="Proteomes" id="UP000183769">
    <property type="component" value="Unassembled WGS sequence"/>
</dbReference>
<accession>A0A1I5QRK2</accession>
<sequence length="50" mass="5658">MSDDPERAVEAFLDAADTVYGEYEQGYMNADVALSQLETRIETLRESVEE</sequence>